<feature type="region of interest" description="Disordered" evidence="6">
    <location>
        <begin position="1"/>
        <end position="27"/>
    </location>
</feature>
<evidence type="ECO:0000256" key="7">
    <source>
        <dbReference type="SAM" id="Phobius"/>
    </source>
</evidence>
<evidence type="ECO:0000256" key="1">
    <source>
        <dbReference type="ARBA" id="ARBA00004651"/>
    </source>
</evidence>
<keyword evidence="10" id="KW-1185">Reference proteome</keyword>
<sequence>MTSTPARRADPAPTGSRAPRTRGIPRPVDGSRFAGLVRGSGAFAALLVAAAVVAALVGAGLTQEPAVPGIPGPGAWVTYGIPLVRTLLDVGAVATAGLALLSLFLGFDRAELSEPVMSRVRPLAVWTSAVWGLSALAAIVLLTAEFGQAPTPGAVWTYIGQIAAGKGLLLSAGCAALSLWLARVSIRHGERVPAELRVGVAVFGLLPLPLTGHASNWKYHDLSMMSMELHVAGASVWAGGLLGVIVFLTRRPELLSLALPKFSRLATWCVFVVGVTGVFNGLLELALSPVTHLPWSLVDTRYGVLVVAKAVCMAAVAGIALVVRTRLMPRIAEGRPTAIAVWCGWELVVLTVAFGVAVVLTRTAVTPF</sequence>
<evidence type="ECO:0000313" key="10">
    <source>
        <dbReference type="Proteomes" id="UP000655208"/>
    </source>
</evidence>
<keyword evidence="4 7" id="KW-1133">Transmembrane helix</keyword>
<dbReference type="GO" id="GO:0006825">
    <property type="term" value="P:copper ion transport"/>
    <property type="evidence" value="ECO:0007669"/>
    <property type="project" value="InterPro"/>
</dbReference>
<dbReference type="AlphaFoldDB" id="A0A917WBC2"/>
<reference evidence="9" key="1">
    <citation type="journal article" date="2014" name="Int. J. Syst. Evol. Microbiol.">
        <title>Complete genome sequence of Corynebacterium casei LMG S-19264T (=DSM 44701T), isolated from a smear-ripened cheese.</title>
        <authorList>
            <consortium name="US DOE Joint Genome Institute (JGI-PGF)"/>
            <person name="Walter F."/>
            <person name="Albersmeier A."/>
            <person name="Kalinowski J."/>
            <person name="Ruckert C."/>
        </authorList>
    </citation>
    <scope>NUCLEOTIDE SEQUENCE</scope>
    <source>
        <strain evidence="9">CGMCC 4.7308</strain>
    </source>
</reference>
<feature type="transmembrane region" description="Helical" evidence="7">
    <location>
        <begin position="231"/>
        <end position="250"/>
    </location>
</feature>
<keyword evidence="3 7" id="KW-0812">Transmembrane</keyword>
<feature type="transmembrane region" description="Helical" evidence="7">
    <location>
        <begin position="339"/>
        <end position="360"/>
    </location>
</feature>
<name>A0A917WBC2_9ACTN</name>
<gene>
    <name evidence="9" type="ORF">GCM10011594_06900</name>
</gene>
<evidence type="ECO:0000256" key="4">
    <source>
        <dbReference type="ARBA" id="ARBA00022989"/>
    </source>
</evidence>
<feature type="transmembrane region" description="Helical" evidence="7">
    <location>
        <begin position="83"/>
        <end position="107"/>
    </location>
</feature>
<protein>
    <submittedName>
        <fullName evidence="9">Copper resistance protein CopD</fullName>
    </submittedName>
</protein>
<evidence type="ECO:0000259" key="8">
    <source>
        <dbReference type="Pfam" id="PF05425"/>
    </source>
</evidence>
<dbReference type="EMBL" id="BMNA01000001">
    <property type="protein sequence ID" value="GGL89859.1"/>
    <property type="molecule type" value="Genomic_DNA"/>
</dbReference>
<evidence type="ECO:0000256" key="2">
    <source>
        <dbReference type="ARBA" id="ARBA00022475"/>
    </source>
</evidence>
<feature type="transmembrane region" description="Helical" evidence="7">
    <location>
        <begin position="156"/>
        <end position="182"/>
    </location>
</feature>
<evidence type="ECO:0000313" key="9">
    <source>
        <dbReference type="EMBL" id="GGL89859.1"/>
    </source>
</evidence>
<reference evidence="9" key="2">
    <citation type="submission" date="2020-09" db="EMBL/GenBank/DDBJ databases">
        <authorList>
            <person name="Sun Q."/>
            <person name="Zhou Y."/>
        </authorList>
    </citation>
    <scope>NUCLEOTIDE SEQUENCE</scope>
    <source>
        <strain evidence="9">CGMCC 4.7308</strain>
    </source>
</reference>
<evidence type="ECO:0000256" key="3">
    <source>
        <dbReference type="ARBA" id="ARBA00022692"/>
    </source>
</evidence>
<proteinExistence type="predicted"/>
<keyword evidence="2" id="KW-1003">Cell membrane</keyword>
<comment type="subcellular location">
    <subcellularLocation>
        <location evidence="1">Cell membrane</location>
        <topology evidence="1">Multi-pass membrane protein</topology>
    </subcellularLocation>
</comment>
<evidence type="ECO:0000256" key="5">
    <source>
        <dbReference type="ARBA" id="ARBA00023136"/>
    </source>
</evidence>
<accession>A0A917WBC2</accession>
<feature type="transmembrane region" description="Helical" evidence="7">
    <location>
        <begin position="262"/>
        <end position="282"/>
    </location>
</feature>
<dbReference type="InterPro" id="IPR032694">
    <property type="entry name" value="CopC/D"/>
</dbReference>
<organism evidence="9 10">
    <name type="scientific">Nakamurella endophytica</name>
    <dbReference type="NCBI Taxonomy" id="1748367"/>
    <lineage>
        <taxon>Bacteria</taxon>
        <taxon>Bacillati</taxon>
        <taxon>Actinomycetota</taxon>
        <taxon>Actinomycetes</taxon>
        <taxon>Nakamurellales</taxon>
        <taxon>Nakamurellaceae</taxon>
        <taxon>Nakamurella</taxon>
    </lineage>
</organism>
<evidence type="ECO:0000256" key="6">
    <source>
        <dbReference type="SAM" id="MobiDB-lite"/>
    </source>
</evidence>
<dbReference type="RefSeq" id="WP_229673719.1">
    <property type="nucleotide sequence ID" value="NZ_BMNA01000001.1"/>
</dbReference>
<keyword evidence="5 7" id="KW-0472">Membrane</keyword>
<feature type="transmembrane region" description="Helical" evidence="7">
    <location>
        <begin position="302"/>
        <end position="327"/>
    </location>
</feature>
<feature type="transmembrane region" description="Helical" evidence="7">
    <location>
        <begin position="123"/>
        <end position="144"/>
    </location>
</feature>
<comment type="caution">
    <text evidence="9">The sequence shown here is derived from an EMBL/GenBank/DDBJ whole genome shotgun (WGS) entry which is preliminary data.</text>
</comment>
<dbReference type="Pfam" id="PF05425">
    <property type="entry name" value="CopD"/>
    <property type="match status" value="1"/>
</dbReference>
<dbReference type="GO" id="GO:0005886">
    <property type="term" value="C:plasma membrane"/>
    <property type="evidence" value="ECO:0007669"/>
    <property type="project" value="UniProtKB-SubCell"/>
</dbReference>
<dbReference type="PANTHER" id="PTHR34820">
    <property type="entry name" value="INNER MEMBRANE PROTEIN YEBZ"/>
    <property type="match status" value="1"/>
</dbReference>
<feature type="transmembrane region" description="Helical" evidence="7">
    <location>
        <begin position="194"/>
        <end position="211"/>
    </location>
</feature>
<feature type="domain" description="Copper resistance protein D" evidence="8">
    <location>
        <begin position="258"/>
        <end position="360"/>
    </location>
</feature>
<dbReference type="PANTHER" id="PTHR34820:SF4">
    <property type="entry name" value="INNER MEMBRANE PROTEIN YEBZ"/>
    <property type="match status" value="1"/>
</dbReference>
<dbReference type="Proteomes" id="UP000655208">
    <property type="component" value="Unassembled WGS sequence"/>
</dbReference>
<dbReference type="InterPro" id="IPR008457">
    <property type="entry name" value="Cu-R_CopD_dom"/>
</dbReference>
<feature type="transmembrane region" description="Helical" evidence="7">
    <location>
        <begin position="42"/>
        <end position="63"/>
    </location>
</feature>